<dbReference type="PROSITE" id="PS00463">
    <property type="entry name" value="ZN2_CY6_FUNGAL_1"/>
    <property type="match status" value="1"/>
</dbReference>
<dbReference type="InterPro" id="IPR001138">
    <property type="entry name" value="Zn2Cys6_DnaBD"/>
</dbReference>
<keyword evidence="4" id="KW-0539">Nucleus</keyword>
<dbReference type="GO" id="GO:0000981">
    <property type="term" value="F:DNA-binding transcription factor activity, RNA polymerase II-specific"/>
    <property type="evidence" value="ECO:0007669"/>
    <property type="project" value="InterPro"/>
</dbReference>
<sequence>MTVHPEGNVPKRRKVRKGTHSCWECRRRKVKCIFASDEDVVCVTCRRRGTSCASQSERTRFMLMTPELPPTPASCHNFTAEPDTNSKITQALLNSLPPRTDIELLLVKTRKISMVSYRSCYKSRTAIIETSKEHMLEANLLSPYSHPVLLARQMLLFATTLQYLDPNEAIPGLTKHYHLIMEQIAESVIAHVTTNDGLLGTLEGLENITLEGRYHVDSGNIRRAWITMRRAVMAAQLLGLHRPGHYRFKIISDKNDMIPESLWASIVSMERGLSLLLGLPTSTGDKSCDMQATANGHNQAHNFALLTTAVTAKILERNQIHPSQQALDMTRELDRELVKMTEQMPPSFWRPPMFVDLEIDSVDAILEAGRNWDHMWYYSLVNQLHLPYMMCPTNITPQSLYSRVACVNASREILNREIANRSFSPITANCRIGDFVALIAGMTLMLAHIVSHCRTEENNMLVHQRLSDRATVEQALECMKSMSELGKDALTAKCAALLKRLLAVEADAAQGHSQRDVLLIQVPYIGTIRIAPEGISFLSSSKVAQERDLPEGVTIGGIGSLHLNRSIPPESNVTHSTGIATDTQHSTHVTQLSPGDIYMQQDQMFPDAAAGMDDWVFQGFDTAFFDVIMRGVEDQQQGGATAEVWGI</sequence>
<gene>
    <name evidence="6" type="ORF">EJ08DRAFT_587834</name>
</gene>
<dbReference type="CDD" id="cd00067">
    <property type="entry name" value="GAL4"/>
    <property type="match status" value="1"/>
</dbReference>
<evidence type="ECO:0000313" key="6">
    <source>
        <dbReference type="EMBL" id="KAF2431297.1"/>
    </source>
</evidence>
<keyword evidence="2" id="KW-0805">Transcription regulation</keyword>
<dbReference type="SUPFAM" id="SSF57701">
    <property type="entry name" value="Zn2/Cys6 DNA-binding domain"/>
    <property type="match status" value="1"/>
</dbReference>
<dbReference type="Gene3D" id="4.10.240.10">
    <property type="entry name" value="Zn(2)-C6 fungal-type DNA-binding domain"/>
    <property type="match status" value="1"/>
</dbReference>
<dbReference type="PROSITE" id="PS50048">
    <property type="entry name" value="ZN2_CY6_FUNGAL_2"/>
    <property type="match status" value="1"/>
</dbReference>
<keyword evidence="7" id="KW-1185">Reference proteome</keyword>
<evidence type="ECO:0000256" key="2">
    <source>
        <dbReference type="ARBA" id="ARBA00023015"/>
    </source>
</evidence>
<feature type="domain" description="Zn(2)-C6 fungal-type" evidence="5">
    <location>
        <begin position="21"/>
        <end position="52"/>
    </location>
</feature>
<dbReference type="InterPro" id="IPR007219">
    <property type="entry name" value="XnlR_reg_dom"/>
</dbReference>
<dbReference type="InterPro" id="IPR036864">
    <property type="entry name" value="Zn2-C6_fun-type_DNA-bd_sf"/>
</dbReference>
<comment type="caution">
    <text evidence="6">The sequence shown here is derived from an EMBL/GenBank/DDBJ whole genome shotgun (WGS) entry which is preliminary data.</text>
</comment>
<evidence type="ECO:0000256" key="4">
    <source>
        <dbReference type="ARBA" id="ARBA00023242"/>
    </source>
</evidence>
<dbReference type="SMART" id="SM00066">
    <property type="entry name" value="GAL4"/>
    <property type="match status" value="1"/>
</dbReference>
<dbReference type="CDD" id="cd12148">
    <property type="entry name" value="fungal_TF_MHR"/>
    <property type="match status" value="1"/>
</dbReference>
<dbReference type="OrthoDB" id="5392779at2759"/>
<protein>
    <submittedName>
        <fullName evidence="6">Zn(II)2Cys6 transcription factor</fullName>
    </submittedName>
</protein>
<accession>A0A9P4NTE8</accession>
<dbReference type="PANTHER" id="PTHR47840">
    <property type="entry name" value="ZN(II)2CYS6 TRANSCRIPTION FACTOR (EUROFUNG)-RELATED"/>
    <property type="match status" value="1"/>
</dbReference>
<dbReference type="GO" id="GO:0008270">
    <property type="term" value="F:zinc ion binding"/>
    <property type="evidence" value="ECO:0007669"/>
    <property type="project" value="InterPro"/>
</dbReference>
<dbReference type="PANTHER" id="PTHR47840:SF1">
    <property type="entry name" value="ZN(II)2CYS6 TRANSCRIPTION FACTOR (EUROFUNG)"/>
    <property type="match status" value="1"/>
</dbReference>
<evidence type="ECO:0000256" key="3">
    <source>
        <dbReference type="ARBA" id="ARBA00023163"/>
    </source>
</evidence>
<dbReference type="GO" id="GO:0006351">
    <property type="term" value="P:DNA-templated transcription"/>
    <property type="evidence" value="ECO:0007669"/>
    <property type="project" value="InterPro"/>
</dbReference>
<evidence type="ECO:0000256" key="1">
    <source>
        <dbReference type="ARBA" id="ARBA00022723"/>
    </source>
</evidence>
<dbReference type="AlphaFoldDB" id="A0A9P4NTE8"/>
<proteinExistence type="predicted"/>
<organism evidence="6 7">
    <name type="scientific">Tothia fuscella</name>
    <dbReference type="NCBI Taxonomy" id="1048955"/>
    <lineage>
        <taxon>Eukaryota</taxon>
        <taxon>Fungi</taxon>
        <taxon>Dikarya</taxon>
        <taxon>Ascomycota</taxon>
        <taxon>Pezizomycotina</taxon>
        <taxon>Dothideomycetes</taxon>
        <taxon>Pleosporomycetidae</taxon>
        <taxon>Venturiales</taxon>
        <taxon>Cylindrosympodiaceae</taxon>
        <taxon>Tothia</taxon>
    </lineage>
</organism>
<dbReference type="SMART" id="SM00906">
    <property type="entry name" value="Fungal_trans"/>
    <property type="match status" value="1"/>
</dbReference>
<name>A0A9P4NTE8_9PEZI</name>
<keyword evidence="1" id="KW-0479">Metal-binding</keyword>
<dbReference type="Pfam" id="PF00172">
    <property type="entry name" value="Zn_clus"/>
    <property type="match status" value="1"/>
</dbReference>
<keyword evidence="3" id="KW-0804">Transcription</keyword>
<dbReference type="Proteomes" id="UP000800235">
    <property type="component" value="Unassembled WGS sequence"/>
</dbReference>
<reference evidence="6" key="1">
    <citation type="journal article" date="2020" name="Stud. Mycol.">
        <title>101 Dothideomycetes genomes: a test case for predicting lifestyles and emergence of pathogens.</title>
        <authorList>
            <person name="Haridas S."/>
            <person name="Albert R."/>
            <person name="Binder M."/>
            <person name="Bloem J."/>
            <person name="Labutti K."/>
            <person name="Salamov A."/>
            <person name="Andreopoulos B."/>
            <person name="Baker S."/>
            <person name="Barry K."/>
            <person name="Bills G."/>
            <person name="Bluhm B."/>
            <person name="Cannon C."/>
            <person name="Castanera R."/>
            <person name="Culley D."/>
            <person name="Daum C."/>
            <person name="Ezra D."/>
            <person name="Gonzalez J."/>
            <person name="Henrissat B."/>
            <person name="Kuo A."/>
            <person name="Liang C."/>
            <person name="Lipzen A."/>
            <person name="Lutzoni F."/>
            <person name="Magnuson J."/>
            <person name="Mondo S."/>
            <person name="Nolan M."/>
            <person name="Ohm R."/>
            <person name="Pangilinan J."/>
            <person name="Park H.-J."/>
            <person name="Ramirez L."/>
            <person name="Alfaro M."/>
            <person name="Sun H."/>
            <person name="Tritt A."/>
            <person name="Yoshinaga Y."/>
            <person name="Zwiers L.-H."/>
            <person name="Turgeon B."/>
            <person name="Goodwin S."/>
            <person name="Spatafora J."/>
            <person name="Crous P."/>
            <person name="Grigoriev I."/>
        </authorList>
    </citation>
    <scope>NUCLEOTIDE SEQUENCE</scope>
    <source>
        <strain evidence="6">CBS 130266</strain>
    </source>
</reference>
<evidence type="ECO:0000259" key="5">
    <source>
        <dbReference type="PROSITE" id="PS50048"/>
    </source>
</evidence>
<evidence type="ECO:0000313" key="7">
    <source>
        <dbReference type="Proteomes" id="UP000800235"/>
    </source>
</evidence>
<dbReference type="EMBL" id="MU007033">
    <property type="protein sequence ID" value="KAF2431297.1"/>
    <property type="molecule type" value="Genomic_DNA"/>
</dbReference>
<dbReference type="GO" id="GO:0003677">
    <property type="term" value="F:DNA binding"/>
    <property type="evidence" value="ECO:0007669"/>
    <property type="project" value="InterPro"/>
</dbReference>